<evidence type="ECO:0000313" key="4">
    <source>
        <dbReference type="EMBL" id="MFD2463443.1"/>
    </source>
</evidence>
<dbReference type="SUPFAM" id="SSF48452">
    <property type="entry name" value="TPR-like"/>
    <property type="match status" value="1"/>
</dbReference>
<reference evidence="5" key="1">
    <citation type="journal article" date="2019" name="Int. J. Syst. Evol. Microbiol.">
        <title>The Global Catalogue of Microorganisms (GCM) 10K type strain sequencing project: providing services to taxonomists for standard genome sequencing and annotation.</title>
        <authorList>
            <consortium name="The Broad Institute Genomics Platform"/>
            <consortium name="The Broad Institute Genome Sequencing Center for Infectious Disease"/>
            <person name="Wu L."/>
            <person name="Ma J."/>
        </authorList>
    </citation>
    <scope>NUCLEOTIDE SEQUENCE [LARGE SCALE GENOMIC DNA]</scope>
    <source>
        <strain evidence="5">CGMCC 4.7643</strain>
    </source>
</reference>
<keyword evidence="1" id="KW-0547">Nucleotide-binding</keyword>
<organism evidence="4 5">
    <name type="scientific">Amycolatopsis samaneae</name>
    <dbReference type="NCBI Taxonomy" id="664691"/>
    <lineage>
        <taxon>Bacteria</taxon>
        <taxon>Bacillati</taxon>
        <taxon>Actinomycetota</taxon>
        <taxon>Actinomycetes</taxon>
        <taxon>Pseudonocardiales</taxon>
        <taxon>Pseudonocardiaceae</taxon>
        <taxon>Amycolatopsis</taxon>
    </lineage>
</organism>
<accession>A0ABW5GRA9</accession>
<protein>
    <submittedName>
        <fullName evidence="4">AAA family ATPase</fullName>
    </submittedName>
</protein>
<dbReference type="Proteomes" id="UP001597419">
    <property type="component" value="Unassembled WGS sequence"/>
</dbReference>
<evidence type="ECO:0000313" key="5">
    <source>
        <dbReference type="Proteomes" id="UP001597419"/>
    </source>
</evidence>
<dbReference type="Gene3D" id="1.25.40.10">
    <property type="entry name" value="Tetratricopeptide repeat domain"/>
    <property type="match status" value="1"/>
</dbReference>
<proteinExistence type="predicted"/>
<evidence type="ECO:0000256" key="1">
    <source>
        <dbReference type="ARBA" id="ARBA00022741"/>
    </source>
</evidence>
<dbReference type="Pfam" id="PF13191">
    <property type="entry name" value="AAA_16"/>
    <property type="match status" value="1"/>
</dbReference>
<evidence type="ECO:0000259" key="3">
    <source>
        <dbReference type="SMART" id="SM00421"/>
    </source>
</evidence>
<evidence type="ECO:0000256" key="2">
    <source>
        <dbReference type="ARBA" id="ARBA00022840"/>
    </source>
</evidence>
<dbReference type="InterPro" id="IPR036388">
    <property type="entry name" value="WH-like_DNA-bd_sf"/>
</dbReference>
<comment type="caution">
    <text evidence="4">The sequence shown here is derived from an EMBL/GenBank/DDBJ whole genome shotgun (WGS) entry which is preliminary data.</text>
</comment>
<sequence>MGPAGRRRTVRALLRAVTTPGEAPLTIVAGRPGLGRTSVLHALHSALLERGTPTATLRFHRGAPVEPTWTPATGTPAVTVASGTVWPVTGAITGAHASPTAAGRTASMVAEHLLERGATVLLIDDAQWMDLDHLAVLEMVVRRLAGTSVHCVCAVRTPAPEAVRAAGRQAADRLRADRLVRELVLRPLDRADITEVVADTLAAEPTPGLIDRLRHLSRGMPLALATALDAYRRADSIHVVDQRAYLTRPDRLAELPAGHAMLAPIVGLGDAAWQAAKAVAVFEPLGPAMPGLVEGALDVSSEETLRLLELLREEGVLRFRGGDRTWRFPVPFVATALLDACGPYERRWLAQLAVTALRSGHARCEDPGYLTDQLANAGSLVDPAGTETILVDRAAATVLTDGGRADRWLAAAAELAGDRGRRARILLTRAAGRFVRGDYRGCLATTETLLGDFAEHLTPGQLQELQVRHVVALYSVGDFEALNEIVADTRPAPGSPGAHRVPAVATALALLNRWREAHELLDRAPSPVAGNLGTLPHWCSGLITGRPAHFEQSLARPQEWPRRETEWYRYEQASAHLRALLLQGDTTRAEKLLIAEELPADRLRLPDQAVLATQQGRFDEALELARAATAAGAALGSGPAQVLVQHAMATILHARGRIAQARDLLVAARAAQPPLPHLLSEPEALLDRAFGEPGEAARRLRRDLALASEQGVVLDTDTLWWHLAELAVRRTDHAEARTCLTELGHVAERTGTGRAALHLLLARALVEHDREAANSAVRLANERGRPFEIAGVIDTVVRHGVGDPALLPEAYALFGELDALLYRSWSRDLMRRHDIAVSGRRTTIAENERLLAVLVTEGLGNKQLATVLRSTEKGIEGRLSRLFSRTGCRSRTELAAAMFHGDYPG</sequence>
<dbReference type="EMBL" id="JBHUKU010000021">
    <property type="protein sequence ID" value="MFD2463443.1"/>
    <property type="molecule type" value="Genomic_DNA"/>
</dbReference>
<dbReference type="SUPFAM" id="SSF52540">
    <property type="entry name" value="P-loop containing nucleoside triphosphate hydrolases"/>
    <property type="match status" value="1"/>
</dbReference>
<dbReference type="PANTHER" id="PTHR16305:SF35">
    <property type="entry name" value="TRANSCRIPTIONAL ACTIVATOR DOMAIN"/>
    <property type="match status" value="1"/>
</dbReference>
<dbReference type="RefSeq" id="WP_345400207.1">
    <property type="nucleotide sequence ID" value="NZ_BAABHG010000011.1"/>
</dbReference>
<dbReference type="InterPro" id="IPR041664">
    <property type="entry name" value="AAA_16"/>
</dbReference>
<dbReference type="InterPro" id="IPR027417">
    <property type="entry name" value="P-loop_NTPase"/>
</dbReference>
<feature type="domain" description="HTH luxR-type" evidence="3">
    <location>
        <begin position="841"/>
        <end position="898"/>
    </location>
</feature>
<keyword evidence="5" id="KW-1185">Reference proteome</keyword>
<dbReference type="Gene3D" id="1.10.10.10">
    <property type="entry name" value="Winged helix-like DNA-binding domain superfamily/Winged helix DNA-binding domain"/>
    <property type="match status" value="1"/>
</dbReference>
<name>A0ABW5GRA9_9PSEU</name>
<dbReference type="SUPFAM" id="SSF46894">
    <property type="entry name" value="C-terminal effector domain of the bipartite response regulators"/>
    <property type="match status" value="1"/>
</dbReference>
<dbReference type="InterPro" id="IPR011990">
    <property type="entry name" value="TPR-like_helical_dom_sf"/>
</dbReference>
<dbReference type="InterPro" id="IPR000792">
    <property type="entry name" value="Tscrpt_reg_LuxR_C"/>
</dbReference>
<gene>
    <name evidence="4" type="ORF">ACFSYJ_32860</name>
</gene>
<dbReference type="SMART" id="SM00421">
    <property type="entry name" value="HTH_LUXR"/>
    <property type="match status" value="1"/>
</dbReference>
<keyword evidence="2" id="KW-0067">ATP-binding</keyword>
<dbReference type="InterPro" id="IPR016032">
    <property type="entry name" value="Sig_transdc_resp-reg_C-effctor"/>
</dbReference>
<dbReference type="PANTHER" id="PTHR16305">
    <property type="entry name" value="TESTICULAR SOLUBLE ADENYLYL CYCLASE"/>
    <property type="match status" value="1"/>
</dbReference>